<keyword evidence="8" id="KW-0119">Carbohydrate metabolism</keyword>
<comment type="similarity">
    <text evidence="3">Belongs to the glycosyl hydrolase 18 family. Chitinase class V subfamily.</text>
</comment>
<keyword evidence="5" id="KW-0964">Secreted</keyword>
<dbReference type="AlphaFoldDB" id="A0A8H3FBA3"/>
<evidence type="ECO:0000256" key="9">
    <source>
        <dbReference type="ARBA" id="ARBA00023295"/>
    </source>
</evidence>
<dbReference type="InterPro" id="IPR011583">
    <property type="entry name" value="Chitinase_II/V-like_cat"/>
</dbReference>
<gene>
    <name evidence="13" type="ORF">HETSPECPRED_003547</name>
</gene>
<dbReference type="PANTHER" id="PTHR11177">
    <property type="entry name" value="CHITINASE"/>
    <property type="match status" value="1"/>
</dbReference>
<dbReference type="InterPro" id="IPR001223">
    <property type="entry name" value="Glyco_hydro18_cat"/>
</dbReference>
<dbReference type="PANTHER" id="PTHR11177:SF317">
    <property type="entry name" value="CHITINASE 12-RELATED"/>
    <property type="match status" value="1"/>
</dbReference>
<evidence type="ECO:0000259" key="12">
    <source>
        <dbReference type="PROSITE" id="PS51910"/>
    </source>
</evidence>
<dbReference type="FunFam" id="3.10.50.10:FF:000005">
    <property type="entry name" value="Endochitinase B1"/>
    <property type="match status" value="1"/>
</dbReference>
<accession>A0A8H3FBA3</accession>
<dbReference type="PROSITE" id="PS01095">
    <property type="entry name" value="GH18_1"/>
    <property type="match status" value="1"/>
</dbReference>
<protein>
    <recommendedName>
        <fullName evidence="4">chitinase</fullName>
        <ecNumber evidence="4">3.2.1.14</ecNumber>
    </recommendedName>
</protein>
<dbReference type="InterPro" id="IPR017853">
    <property type="entry name" value="GH"/>
</dbReference>
<proteinExistence type="inferred from homology"/>
<comment type="subcellular location">
    <subcellularLocation>
        <location evidence="2">Secreted</location>
    </subcellularLocation>
</comment>
<dbReference type="GO" id="GO:0000272">
    <property type="term" value="P:polysaccharide catabolic process"/>
    <property type="evidence" value="ECO:0007669"/>
    <property type="project" value="UniProtKB-KW"/>
</dbReference>
<reference evidence="13" key="1">
    <citation type="submission" date="2021-03" db="EMBL/GenBank/DDBJ databases">
        <authorList>
            <person name="Tagirdzhanova G."/>
        </authorList>
    </citation>
    <scope>NUCLEOTIDE SEQUENCE</scope>
</reference>
<dbReference type="SMART" id="SM00636">
    <property type="entry name" value="Glyco_18"/>
    <property type="match status" value="1"/>
</dbReference>
<dbReference type="Pfam" id="PF00704">
    <property type="entry name" value="Glyco_hydro_18"/>
    <property type="match status" value="1"/>
</dbReference>
<evidence type="ECO:0000256" key="4">
    <source>
        <dbReference type="ARBA" id="ARBA00012729"/>
    </source>
</evidence>
<evidence type="ECO:0000256" key="11">
    <source>
        <dbReference type="RuleBase" id="RU000489"/>
    </source>
</evidence>
<dbReference type="GO" id="GO:0008843">
    <property type="term" value="F:endochitinase activity"/>
    <property type="evidence" value="ECO:0007669"/>
    <property type="project" value="UniProtKB-EC"/>
</dbReference>
<dbReference type="Gene3D" id="3.20.20.80">
    <property type="entry name" value="Glycosidases"/>
    <property type="match status" value="1"/>
</dbReference>
<dbReference type="GO" id="GO:0008061">
    <property type="term" value="F:chitin binding"/>
    <property type="evidence" value="ECO:0007669"/>
    <property type="project" value="InterPro"/>
</dbReference>
<dbReference type="SUPFAM" id="SSF51445">
    <property type="entry name" value="(Trans)glycosidases"/>
    <property type="match status" value="1"/>
</dbReference>
<dbReference type="GO" id="GO:0006032">
    <property type="term" value="P:chitin catabolic process"/>
    <property type="evidence" value="ECO:0007669"/>
    <property type="project" value="UniProtKB-KW"/>
</dbReference>
<keyword evidence="14" id="KW-1185">Reference proteome</keyword>
<dbReference type="InterPro" id="IPR050314">
    <property type="entry name" value="Glycosyl_Hydrlase_18"/>
</dbReference>
<keyword evidence="6 11" id="KW-0378">Hydrolase</keyword>
<keyword evidence="7" id="KW-0146">Chitin degradation</keyword>
<comment type="catalytic activity">
    <reaction evidence="1">
        <text>Random endo-hydrolysis of N-acetyl-beta-D-glucosaminide (1-&gt;4)-beta-linkages in chitin and chitodextrins.</text>
        <dbReference type="EC" id="3.2.1.14"/>
    </reaction>
</comment>
<name>A0A8H3FBA3_9LECA</name>
<evidence type="ECO:0000256" key="10">
    <source>
        <dbReference type="ARBA" id="ARBA00023326"/>
    </source>
</evidence>
<dbReference type="EC" id="3.2.1.14" evidence="4"/>
<evidence type="ECO:0000256" key="8">
    <source>
        <dbReference type="ARBA" id="ARBA00023277"/>
    </source>
</evidence>
<comment type="caution">
    <text evidence="13">The sequence shown here is derived from an EMBL/GenBank/DDBJ whole genome shotgun (WGS) entry which is preliminary data.</text>
</comment>
<evidence type="ECO:0000256" key="2">
    <source>
        <dbReference type="ARBA" id="ARBA00004613"/>
    </source>
</evidence>
<keyword evidence="9 11" id="KW-0326">Glycosidase</keyword>
<evidence type="ECO:0000313" key="14">
    <source>
        <dbReference type="Proteomes" id="UP000664521"/>
    </source>
</evidence>
<dbReference type="Proteomes" id="UP000664521">
    <property type="component" value="Unassembled WGS sequence"/>
</dbReference>
<evidence type="ECO:0000256" key="7">
    <source>
        <dbReference type="ARBA" id="ARBA00023024"/>
    </source>
</evidence>
<dbReference type="SUPFAM" id="SSF54556">
    <property type="entry name" value="Chitinase insertion domain"/>
    <property type="match status" value="1"/>
</dbReference>
<evidence type="ECO:0000313" key="13">
    <source>
        <dbReference type="EMBL" id="CAF9917631.1"/>
    </source>
</evidence>
<evidence type="ECO:0000256" key="3">
    <source>
        <dbReference type="ARBA" id="ARBA00008682"/>
    </source>
</evidence>
<dbReference type="InterPro" id="IPR001579">
    <property type="entry name" value="Glyco_hydro_18_chit_AS"/>
</dbReference>
<sequence>MGGGLGHRAVAYFVNWAIYGRNHQPQDLPADKLTHILYAFANVRPETGEVYLTDAWSDTDKHYPGDSWNDAGLTDRVQRSKILAKWLPGTNVYGCTKQLFLLKKRHRHLKVLLSIGGWTYSSNFAKPASNREGRSTFAKSALRIVQNLGLDGLDIDWEYPKDDQEAKDLVHLLEAVRHEMKACHKGDRMLLTVACPAGPQNYEKMHIKAMDEHLDFWNLMAYDYAGSWDSHAGHQANLYPSKSDPRSTPFSTSTAVEHYTSHGVHPSKLVLGLPLYGRAFANTDGPGKPFSGTGEGSWEQGVWDFKALPKDGATECMDEDIGASWSYDQGRRVMVSYDTKEISQRKVDFIKNHGLGGAMWWESSADRQGNESLISTVVHGLHHMDRSHNTLEYPDSMYDNLRNGFPNE</sequence>
<dbReference type="OrthoDB" id="76388at2759"/>
<dbReference type="PROSITE" id="PS51910">
    <property type="entry name" value="GH18_2"/>
    <property type="match status" value="1"/>
</dbReference>
<dbReference type="FunFam" id="3.20.20.80:FF:000075">
    <property type="entry name" value="Sporulation-specific chitinase"/>
    <property type="match status" value="1"/>
</dbReference>
<dbReference type="Gene3D" id="3.10.50.10">
    <property type="match status" value="1"/>
</dbReference>
<feature type="domain" description="GH18" evidence="12">
    <location>
        <begin position="7"/>
        <end position="384"/>
    </location>
</feature>
<dbReference type="GO" id="GO:0005576">
    <property type="term" value="C:extracellular region"/>
    <property type="evidence" value="ECO:0007669"/>
    <property type="project" value="UniProtKB-SubCell"/>
</dbReference>
<dbReference type="EMBL" id="CAJPDS010000020">
    <property type="protein sequence ID" value="CAF9917631.1"/>
    <property type="molecule type" value="Genomic_DNA"/>
</dbReference>
<evidence type="ECO:0000256" key="5">
    <source>
        <dbReference type="ARBA" id="ARBA00022525"/>
    </source>
</evidence>
<dbReference type="InterPro" id="IPR029070">
    <property type="entry name" value="Chitinase_insertion_sf"/>
</dbReference>
<evidence type="ECO:0000256" key="1">
    <source>
        <dbReference type="ARBA" id="ARBA00000822"/>
    </source>
</evidence>
<organism evidence="13 14">
    <name type="scientific">Heterodermia speciosa</name>
    <dbReference type="NCBI Taxonomy" id="116794"/>
    <lineage>
        <taxon>Eukaryota</taxon>
        <taxon>Fungi</taxon>
        <taxon>Dikarya</taxon>
        <taxon>Ascomycota</taxon>
        <taxon>Pezizomycotina</taxon>
        <taxon>Lecanoromycetes</taxon>
        <taxon>OSLEUM clade</taxon>
        <taxon>Lecanoromycetidae</taxon>
        <taxon>Caliciales</taxon>
        <taxon>Physciaceae</taxon>
        <taxon>Heterodermia</taxon>
    </lineage>
</organism>
<evidence type="ECO:0000256" key="6">
    <source>
        <dbReference type="ARBA" id="ARBA00022801"/>
    </source>
</evidence>
<dbReference type="CDD" id="cd06548">
    <property type="entry name" value="GH18_chitinase"/>
    <property type="match status" value="1"/>
</dbReference>
<keyword evidence="10" id="KW-0624">Polysaccharide degradation</keyword>